<dbReference type="OrthoDB" id="7862849at2"/>
<sequence length="80" mass="8897">MMLSIVLACLWAIAANVLAMMPSRRNHWPLAYVLMATGAPLLVLMWVQNGPWGVLILTLAAASILRWPLRYALRRAGLAR</sequence>
<keyword evidence="1" id="KW-1133">Transmembrane helix</keyword>
<organism evidence="2 3">
    <name type="scientific">Brevirhabdus pacifica</name>
    <dbReference type="NCBI Taxonomy" id="1267768"/>
    <lineage>
        <taxon>Bacteria</taxon>
        <taxon>Pseudomonadati</taxon>
        <taxon>Pseudomonadota</taxon>
        <taxon>Alphaproteobacteria</taxon>
        <taxon>Rhodobacterales</taxon>
        <taxon>Paracoccaceae</taxon>
        <taxon>Brevirhabdus</taxon>
    </lineage>
</organism>
<gene>
    <name evidence="2" type="ORF">BV394_13250</name>
</gene>
<dbReference type="InterPro" id="IPR018919">
    <property type="entry name" value="DUF2484"/>
</dbReference>
<dbReference type="STRING" id="1267768.BV394_13250"/>
<evidence type="ECO:0000313" key="3">
    <source>
        <dbReference type="Proteomes" id="UP000187266"/>
    </source>
</evidence>
<accession>A0A1U7DKN7</accession>
<keyword evidence="3" id="KW-1185">Reference proteome</keyword>
<dbReference type="EMBL" id="CP019124">
    <property type="protein sequence ID" value="APX90564.1"/>
    <property type="molecule type" value="Genomic_DNA"/>
</dbReference>
<dbReference type="Pfam" id="PF10658">
    <property type="entry name" value="DUF2484"/>
    <property type="match status" value="1"/>
</dbReference>
<name>A0A1U7DKN7_9RHOB</name>
<protein>
    <recommendedName>
        <fullName evidence="4">DUF2484 family protein</fullName>
    </recommendedName>
</protein>
<keyword evidence="1" id="KW-0812">Transmembrane</keyword>
<dbReference type="AlphaFoldDB" id="A0A1U7DKN7"/>
<keyword evidence="1" id="KW-0472">Membrane</keyword>
<evidence type="ECO:0000313" key="2">
    <source>
        <dbReference type="EMBL" id="APX90564.1"/>
    </source>
</evidence>
<evidence type="ECO:0008006" key="4">
    <source>
        <dbReference type="Google" id="ProtNLM"/>
    </source>
</evidence>
<feature type="transmembrane region" description="Helical" evidence="1">
    <location>
        <begin position="54"/>
        <end position="73"/>
    </location>
</feature>
<evidence type="ECO:0000256" key="1">
    <source>
        <dbReference type="SAM" id="Phobius"/>
    </source>
</evidence>
<reference evidence="2 3" key="1">
    <citation type="submission" date="2017-01" db="EMBL/GenBank/DDBJ databases">
        <title>Genomic analysis of Xuhuaishuia manganoxidans DY6-4.</title>
        <authorList>
            <person name="Wang X."/>
        </authorList>
    </citation>
    <scope>NUCLEOTIDE SEQUENCE [LARGE SCALE GENOMIC DNA]</scope>
    <source>
        <strain evidence="2 3">DY6-4</strain>
    </source>
</reference>
<proteinExistence type="predicted"/>
<dbReference type="Proteomes" id="UP000187266">
    <property type="component" value="Chromosome"/>
</dbReference>
<feature type="transmembrane region" description="Helical" evidence="1">
    <location>
        <begin position="29"/>
        <end position="47"/>
    </location>
</feature>